<dbReference type="SMART" id="SM00052">
    <property type="entry name" value="EAL"/>
    <property type="match status" value="1"/>
</dbReference>
<dbReference type="CDD" id="cd01948">
    <property type="entry name" value="EAL"/>
    <property type="match status" value="1"/>
</dbReference>
<dbReference type="InterPro" id="IPR013767">
    <property type="entry name" value="PAS_fold"/>
</dbReference>
<comment type="catalytic activity">
    <reaction evidence="1">
        <text>3',3'-c-di-GMP + H2O = 5'-phosphoguanylyl(3'-&gt;5')guanosine + H(+)</text>
        <dbReference type="Rhea" id="RHEA:24902"/>
        <dbReference type="ChEBI" id="CHEBI:15377"/>
        <dbReference type="ChEBI" id="CHEBI:15378"/>
        <dbReference type="ChEBI" id="CHEBI:58754"/>
        <dbReference type="ChEBI" id="CHEBI:58805"/>
        <dbReference type="EC" id="3.1.4.52"/>
    </reaction>
    <physiologicalReaction direction="left-to-right" evidence="1">
        <dbReference type="Rhea" id="RHEA:24903"/>
    </physiologicalReaction>
</comment>
<dbReference type="AlphaFoldDB" id="A0A7X4KG21"/>
<dbReference type="InterPro" id="IPR001633">
    <property type="entry name" value="EAL_dom"/>
</dbReference>
<evidence type="ECO:0000259" key="6">
    <source>
        <dbReference type="PROSITE" id="PS50887"/>
    </source>
</evidence>
<feature type="domain" description="PAS" evidence="3">
    <location>
        <begin position="287"/>
        <end position="338"/>
    </location>
</feature>
<dbReference type="InterPro" id="IPR035919">
    <property type="entry name" value="EAL_sf"/>
</dbReference>
<feature type="domain" description="EAL" evidence="5">
    <location>
        <begin position="566"/>
        <end position="819"/>
    </location>
</feature>
<evidence type="ECO:0000259" key="4">
    <source>
        <dbReference type="PROSITE" id="PS50113"/>
    </source>
</evidence>
<dbReference type="Gene3D" id="3.20.20.450">
    <property type="entry name" value="EAL domain"/>
    <property type="match status" value="1"/>
</dbReference>
<feature type="region of interest" description="Disordered" evidence="2">
    <location>
        <begin position="1"/>
        <end position="31"/>
    </location>
</feature>
<evidence type="ECO:0000259" key="5">
    <source>
        <dbReference type="PROSITE" id="PS50883"/>
    </source>
</evidence>
<dbReference type="PROSITE" id="PS50883">
    <property type="entry name" value="EAL"/>
    <property type="match status" value="1"/>
</dbReference>
<evidence type="ECO:0000313" key="7">
    <source>
        <dbReference type="EMBL" id="MYM71108.1"/>
    </source>
</evidence>
<feature type="domain" description="PAC" evidence="4">
    <location>
        <begin position="337"/>
        <end position="393"/>
    </location>
</feature>
<dbReference type="InterPro" id="IPR001610">
    <property type="entry name" value="PAC"/>
</dbReference>
<proteinExistence type="predicted"/>
<dbReference type="GO" id="GO:0006355">
    <property type="term" value="P:regulation of DNA-templated transcription"/>
    <property type="evidence" value="ECO:0007669"/>
    <property type="project" value="InterPro"/>
</dbReference>
<dbReference type="FunFam" id="3.20.20.450:FF:000001">
    <property type="entry name" value="Cyclic di-GMP phosphodiesterase yahA"/>
    <property type="match status" value="1"/>
</dbReference>
<sequence>MQLPPQPALTRAPKRQRTQQGRPASKSQGDAFDQMFGGSPYFAFVISEAGRLLACNTHTQSLLGPFADDAPAAQLYAGWVLPMLQSEALPTARMRGHWRGEVELVGRDGSSHPVTQTIEWRATAQPPSYLCLAYPLDDYDVYESRLRFKYLFEAHPQPMWVYDLETLRFMVVNAAAVAQYGYTEAEFLHMTIRDIRPPQEVQRLEQNLAATPRKGADQSAAWTHVRRDGSRLKVDISSHAVTLSGRPCRLVFAHDITERLRLQAELQLRGRALEASVNAIVITQHGADGDRVEYANPAFSQLLGHAPESVLGQQLETLLGLQANDDQQQALHAAMQSDQEVTLLVHIRHRDGAQLWTQMHVAPVPAADDAIGHHVCVLTDMTAILDYQAQLEHQANHDALTGLPNRVLLNDRMTQAVTFSQRFGHSLWLVFIDLDNFKLINDHLGHQAGDALLCAVANRLRACVNDGDTVARLGGDEFLLLLPVANQRPMASLLQLVQETVAAPLMLEQQAVTITCSIGVSVYPADGAEPEQLLKHADIAMYRAKEAGRNQVQFYEAAMHARIAERASIEAELRHALARNELSLVYQPKLDLRSGAVTGVEALLRWQHPTLGAVSPARFIGVAEETGMIVAIGRWVLRMACTQAVAWQQAGLPPLRVAVNLSARQFRDQALLEEVRAALHDSGLAAQYLELELTESLMMHNVDEAVAAIEKLKQLGIALSIDDFGTGYCSLAYLKQFPVDYLKIDQSFTRDMLDEPRVAAIVRSVIALGHSLGFKVIAEGVETAPQLDYLRSNDCDEIQGYYFSRPLTPDAFATLLQTR</sequence>
<evidence type="ECO:0000256" key="2">
    <source>
        <dbReference type="SAM" id="MobiDB-lite"/>
    </source>
</evidence>
<gene>
    <name evidence="7" type="ORF">GTP56_02720</name>
</gene>
<evidence type="ECO:0000313" key="8">
    <source>
        <dbReference type="Proteomes" id="UP000469734"/>
    </source>
</evidence>
<dbReference type="Pfam" id="PF13426">
    <property type="entry name" value="PAS_9"/>
    <property type="match status" value="1"/>
</dbReference>
<dbReference type="NCBIfam" id="TIGR00254">
    <property type="entry name" value="GGDEF"/>
    <property type="match status" value="1"/>
</dbReference>
<evidence type="ECO:0000256" key="1">
    <source>
        <dbReference type="ARBA" id="ARBA00051114"/>
    </source>
</evidence>
<dbReference type="Gene3D" id="3.30.70.270">
    <property type="match status" value="1"/>
</dbReference>
<dbReference type="FunFam" id="3.30.70.270:FF:000001">
    <property type="entry name" value="Diguanylate cyclase domain protein"/>
    <property type="match status" value="1"/>
</dbReference>
<dbReference type="InterPro" id="IPR000160">
    <property type="entry name" value="GGDEF_dom"/>
</dbReference>
<dbReference type="InterPro" id="IPR000014">
    <property type="entry name" value="PAS"/>
</dbReference>
<dbReference type="Pfam" id="PF00989">
    <property type="entry name" value="PAS"/>
    <property type="match status" value="1"/>
</dbReference>
<reference evidence="7 8" key="1">
    <citation type="submission" date="2019-12" db="EMBL/GenBank/DDBJ databases">
        <title>Novel species isolated from a subtropical stream in China.</title>
        <authorList>
            <person name="Lu H."/>
        </authorList>
    </citation>
    <scope>NUCLEOTIDE SEQUENCE [LARGE SCALE GENOMIC DNA]</scope>
    <source>
        <strain evidence="7 8">FT134W</strain>
    </source>
</reference>
<dbReference type="SUPFAM" id="SSF55073">
    <property type="entry name" value="Nucleotide cyclase"/>
    <property type="match status" value="1"/>
</dbReference>
<dbReference type="RefSeq" id="WP_161048885.1">
    <property type="nucleotide sequence ID" value="NZ_WWCR01000001.1"/>
</dbReference>
<dbReference type="EMBL" id="WWCR01000001">
    <property type="protein sequence ID" value="MYM71108.1"/>
    <property type="molecule type" value="Genomic_DNA"/>
</dbReference>
<dbReference type="PANTHER" id="PTHR44757">
    <property type="entry name" value="DIGUANYLATE CYCLASE DGCP"/>
    <property type="match status" value="1"/>
</dbReference>
<dbReference type="PROSITE" id="PS50887">
    <property type="entry name" value="GGDEF"/>
    <property type="match status" value="1"/>
</dbReference>
<dbReference type="NCBIfam" id="TIGR00229">
    <property type="entry name" value="sensory_box"/>
    <property type="match status" value="2"/>
</dbReference>
<evidence type="ECO:0000259" key="3">
    <source>
        <dbReference type="PROSITE" id="PS50112"/>
    </source>
</evidence>
<dbReference type="InterPro" id="IPR035965">
    <property type="entry name" value="PAS-like_dom_sf"/>
</dbReference>
<dbReference type="PANTHER" id="PTHR44757:SF2">
    <property type="entry name" value="BIOFILM ARCHITECTURE MAINTENANCE PROTEIN MBAA"/>
    <property type="match status" value="1"/>
</dbReference>
<dbReference type="SUPFAM" id="SSF55785">
    <property type="entry name" value="PYP-like sensor domain (PAS domain)"/>
    <property type="match status" value="2"/>
</dbReference>
<dbReference type="GO" id="GO:0071111">
    <property type="term" value="F:cyclic-guanylate-specific phosphodiesterase activity"/>
    <property type="evidence" value="ECO:0007669"/>
    <property type="project" value="UniProtKB-EC"/>
</dbReference>
<dbReference type="CDD" id="cd00130">
    <property type="entry name" value="PAS"/>
    <property type="match status" value="2"/>
</dbReference>
<accession>A0A7X4KG21</accession>
<dbReference type="InterPro" id="IPR052155">
    <property type="entry name" value="Biofilm_reg_signaling"/>
</dbReference>
<dbReference type="Pfam" id="PF00990">
    <property type="entry name" value="GGDEF"/>
    <property type="match status" value="1"/>
</dbReference>
<dbReference type="InterPro" id="IPR029787">
    <property type="entry name" value="Nucleotide_cyclase"/>
</dbReference>
<name>A0A7X4KG21_9BURK</name>
<feature type="domain" description="GGDEF" evidence="6">
    <location>
        <begin position="425"/>
        <end position="557"/>
    </location>
</feature>
<dbReference type="PROSITE" id="PS50113">
    <property type="entry name" value="PAC"/>
    <property type="match status" value="1"/>
</dbReference>
<dbReference type="SUPFAM" id="SSF141868">
    <property type="entry name" value="EAL domain-like"/>
    <property type="match status" value="1"/>
</dbReference>
<dbReference type="Proteomes" id="UP000469734">
    <property type="component" value="Unassembled WGS sequence"/>
</dbReference>
<protein>
    <submittedName>
        <fullName evidence="7">EAL domain-containing protein</fullName>
    </submittedName>
</protein>
<feature type="compositionally biased region" description="Polar residues" evidence="2">
    <location>
        <begin position="18"/>
        <end position="28"/>
    </location>
</feature>
<dbReference type="SMART" id="SM00267">
    <property type="entry name" value="GGDEF"/>
    <property type="match status" value="1"/>
</dbReference>
<feature type="domain" description="PAS" evidence="3">
    <location>
        <begin position="144"/>
        <end position="215"/>
    </location>
</feature>
<dbReference type="Gene3D" id="3.30.450.20">
    <property type="entry name" value="PAS domain"/>
    <property type="match status" value="2"/>
</dbReference>
<dbReference type="SMART" id="SM00091">
    <property type="entry name" value="PAS"/>
    <property type="match status" value="3"/>
</dbReference>
<dbReference type="Pfam" id="PF00563">
    <property type="entry name" value="EAL"/>
    <property type="match status" value="1"/>
</dbReference>
<comment type="caution">
    <text evidence="7">The sequence shown here is derived from an EMBL/GenBank/DDBJ whole genome shotgun (WGS) entry which is preliminary data.</text>
</comment>
<dbReference type="InterPro" id="IPR000700">
    <property type="entry name" value="PAS-assoc_C"/>
</dbReference>
<dbReference type="InterPro" id="IPR043128">
    <property type="entry name" value="Rev_trsase/Diguanyl_cyclase"/>
</dbReference>
<dbReference type="GO" id="GO:0071732">
    <property type="term" value="P:cellular response to nitric oxide"/>
    <property type="evidence" value="ECO:0007669"/>
    <property type="project" value="UniProtKB-ARBA"/>
</dbReference>
<dbReference type="CDD" id="cd01949">
    <property type="entry name" value="GGDEF"/>
    <property type="match status" value="1"/>
</dbReference>
<organism evidence="7 8">
    <name type="scientific">Duganella margarita</name>
    <dbReference type="NCBI Taxonomy" id="2692170"/>
    <lineage>
        <taxon>Bacteria</taxon>
        <taxon>Pseudomonadati</taxon>
        <taxon>Pseudomonadota</taxon>
        <taxon>Betaproteobacteria</taxon>
        <taxon>Burkholderiales</taxon>
        <taxon>Oxalobacteraceae</taxon>
        <taxon>Telluria group</taxon>
        <taxon>Duganella</taxon>
    </lineage>
</organism>
<dbReference type="PROSITE" id="PS50112">
    <property type="entry name" value="PAS"/>
    <property type="match status" value="2"/>
</dbReference>
<dbReference type="SMART" id="SM00086">
    <property type="entry name" value="PAC"/>
    <property type="match status" value="2"/>
</dbReference>